<reference evidence="4" key="1">
    <citation type="journal article" date="2013" name="Nature">
        <title>Pan genome of the phytoplankton Emiliania underpins its global distribution.</title>
        <authorList>
            <person name="Read B.A."/>
            <person name="Kegel J."/>
            <person name="Klute M.J."/>
            <person name="Kuo A."/>
            <person name="Lefebvre S.C."/>
            <person name="Maumus F."/>
            <person name="Mayer C."/>
            <person name="Miller J."/>
            <person name="Monier A."/>
            <person name="Salamov A."/>
            <person name="Young J."/>
            <person name="Aguilar M."/>
            <person name="Claverie J.M."/>
            <person name="Frickenhaus S."/>
            <person name="Gonzalez K."/>
            <person name="Herman E.K."/>
            <person name="Lin Y.C."/>
            <person name="Napier J."/>
            <person name="Ogata H."/>
            <person name="Sarno A.F."/>
            <person name="Shmutz J."/>
            <person name="Schroeder D."/>
            <person name="de Vargas C."/>
            <person name="Verret F."/>
            <person name="von Dassow P."/>
            <person name="Valentin K."/>
            <person name="Van de Peer Y."/>
            <person name="Wheeler G."/>
            <person name="Dacks J.B."/>
            <person name="Delwiche C.F."/>
            <person name="Dyhrman S.T."/>
            <person name="Glockner G."/>
            <person name="John U."/>
            <person name="Richards T."/>
            <person name="Worden A.Z."/>
            <person name="Zhang X."/>
            <person name="Grigoriev I.V."/>
            <person name="Allen A.E."/>
            <person name="Bidle K."/>
            <person name="Borodovsky M."/>
            <person name="Bowler C."/>
            <person name="Brownlee C."/>
            <person name="Cock J.M."/>
            <person name="Elias M."/>
            <person name="Gladyshev V.N."/>
            <person name="Groth M."/>
            <person name="Guda C."/>
            <person name="Hadaegh A."/>
            <person name="Iglesias-Rodriguez M.D."/>
            <person name="Jenkins J."/>
            <person name="Jones B.M."/>
            <person name="Lawson T."/>
            <person name="Leese F."/>
            <person name="Lindquist E."/>
            <person name="Lobanov A."/>
            <person name="Lomsadze A."/>
            <person name="Malik S.B."/>
            <person name="Marsh M.E."/>
            <person name="Mackinder L."/>
            <person name="Mock T."/>
            <person name="Mueller-Roeber B."/>
            <person name="Pagarete A."/>
            <person name="Parker M."/>
            <person name="Probert I."/>
            <person name="Quesneville H."/>
            <person name="Raines C."/>
            <person name="Rensing S.A."/>
            <person name="Riano-Pachon D.M."/>
            <person name="Richier S."/>
            <person name="Rokitta S."/>
            <person name="Shiraiwa Y."/>
            <person name="Soanes D.M."/>
            <person name="van der Giezen M."/>
            <person name="Wahlund T.M."/>
            <person name="Williams B."/>
            <person name="Wilson W."/>
            <person name="Wolfe G."/>
            <person name="Wurch L.L."/>
        </authorList>
    </citation>
    <scope>NUCLEOTIDE SEQUENCE</scope>
</reference>
<dbReference type="Proteomes" id="UP000013827">
    <property type="component" value="Unassembled WGS sequence"/>
</dbReference>
<organism evidence="3 4">
    <name type="scientific">Emiliania huxleyi (strain CCMP1516)</name>
    <dbReference type="NCBI Taxonomy" id="280463"/>
    <lineage>
        <taxon>Eukaryota</taxon>
        <taxon>Haptista</taxon>
        <taxon>Haptophyta</taxon>
        <taxon>Prymnesiophyceae</taxon>
        <taxon>Isochrysidales</taxon>
        <taxon>Noelaerhabdaceae</taxon>
        <taxon>Emiliania</taxon>
    </lineage>
</organism>
<sequence>MRDERAREKRPRATADAELPPERTTRIANVLRPKRSSDFAGSVTVKVGAEAPRRVADASLHQYAPAAFARDFLPAREAHALLRLLHADGASWRRHPWFIFNQWRETPRCSKGFRMEASAAPSRICGEQGDGEARHGSIYAPADASADASPDLLAALRSASARLAEHVAQIRPGRAAPWLPTLALGNRYADHQDSVGAHSDYLGELGPRPIIVGLALGACRDFVLASRAADPPTTVRIPMPHNSIVVMWGECQERWDHAVPACGEGAVLRHALVGPVRYSLTFRMSRAAEISRPKCRCDKPAELKWRGTGYRWCCAGHAPRGDEHTRPDAPPPRHPCGFSAESPWATAEAARLAAAEPEYARVVQPT</sequence>
<dbReference type="STRING" id="2903.R1BFI0"/>
<accession>A0A0D3I9Y7</accession>
<name>A0A0D3I9Y7_EMIH1</name>
<dbReference type="PROSITE" id="PS51471">
    <property type="entry name" value="FE2OG_OXY"/>
    <property type="match status" value="1"/>
</dbReference>
<dbReference type="eggNOG" id="ENOG502QUQ4">
    <property type="taxonomic scope" value="Eukaryota"/>
</dbReference>
<evidence type="ECO:0000313" key="3">
    <source>
        <dbReference type="EnsemblProtists" id="EOD08072"/>
    </source>
</evidence>
<proteinExistence type="predicted"/>
<dbReference type="InterPro" id="IPR005123">
    <property type="entry name" value="Oxoglu/Fe-dep_dioxygenase_dom"/>
</dbReference>
<protein>
    <recommendedName>
        <fullName evidence="2">Fe2OG dioxygenase domain-containing protein</fullName>
    </recommendedName>
</protein>
<dbReference type="PANTHER" id="PTHR31212">
    <property type="entry name" value="ALPHA-KETOGLUTARATE-DEPENDENT DIOXYGENASE ALKB HOMOLOG 3"/>
    <property type="match status" value="1"/>
</dbReference>
<feature type="region of interest" description="Disordered" evidence="1">
    <location>
        <begin position="320"/>
        <end position="340"/>
    </location>
</feature>
<dbReference type="GO" id="GO:0006307">
    <property type="term" value="P:DNA alkylation repair"/>
    <property type="evidence" value="ECO:0007669"/>
    <property type="project" value="InterPro"/>
</dbReference>
<dbReference type="Pfam" id="PF13532">
    <property type="entry name" value="2OG-FeII_Oxy_2"/>
    <property type="match status" value="1"/>
</dbReference>
<dbReference type="Gene3D" id="2.60.120.590">
    <property type="entry name" value="Alpha-ketoglutarate-dependent dioxygenase AlkB-like"/>
    <property type="match status" value="1"/>
</dbReference>
<keyword evidence="4" id="KW-1185">Reference proteome</keyword>
<dbReference type="SUPFAM" id="SSF51197">
    <property type="entry name" value="Clavaminate synthase-like"/>
    <property type="match status" value="1"/>
</dbReference>
<dbReference type="InterPro" id="IPR037151">
    <property type="entry name" value="AlkB-like_sf"/>
</dbReference>
<feature type="region of interest" description="Disordered" evidence="1">
    <location>
        <begin position="1"/>
        <end position="24"/>
    </location>
</feature>
<dbReference type="PaxDb" id="2903-EOD08072"/>
<reference evidence="3" key="2">
    <citation type="submission" date="2024-10" db="UniProtKB">
        <authorList>
            <consortium name="EnsemblProtists"/>
        </authorList>
    </citation>
    <scope>IDENTIFICATION</scope>
</reference>
<dbReference type="PANTHER" id="PTHR31212:SF4">
    <property type="entry name" value="ALPHA-KETOGLUTARATE-DEPENDENT DIOXYGENASE ALKB HOMOLOG 3"/>
    <property type="match status" value="1"/>
</dbReference>
<dbReference type="GO" id="GO:0051213">
    <property type="term" value="F:dioxygenase activity"/>
    <property type="evidence" value="ECO:0007669"/>
    <property type="project" value="InterPro"/>
</dbReference>
<dbReference type="HOGENOM" id="CLU_049530_0_0_1"/>
<evidence type="ECO:0000256" key="1">
    <source>
        <dbReference type="SAM" id="MobiDB-lite"/>
    </source>
</evidence>
<dbReference type="AlphaFoldDB" id="A0A0D3I9Y7"/>
<dbReference type="InterPro" id="IPR032854">
    <property type="entry name" value="ALKBH3"/>
</dbReference>
<feature type="domain" description="Fe2OG dioxygenase" evidence="2">
    <location>
        <begin position="177"/>
        <end position="286"/>
    </location>
</feature>
<dbReference type="KEGG" id="ehx:EMIHUDRAFT_249216"/>
<dbReference type="RefSeq" id="XP_005760501.1">
    <property type="nucleotide sequence ID" value="XM_005760444.1"/>
</dbReference>
<dbReference type="EnsemblProtists" id="EOD08072">
    <property type="protein sequence ID" value="EOD08072"/>
    <property type="gene ID" value="EMIHUDRAFT_249216"/>
</dbReference>
<evidence type="ECO:0000313" key="4">
    <source>
        <dbReference type="Proteomes" id="UP000013827"/>
    </source>
</evidence>
<dbReference type="GeneID" id="17254228"/>
<evidence type="ECO:0000259" key="2">
    <source>
        <dbReference type="PROSITE" id="PS51471"/>
    </source>
</evidence>
<dbReference type="InterPro" id="IPR027450">
    <property type="entry name" value="AlkB-like"/>
</dbReference>